<accession>A0ABV6H7T3</accession>
<dbReference type="InterPro" id="IPR050109">
    <property type="entry name" value="HTH-type_TetR-like_transc_reg"/>
</dbReference>
<dbReference type="PANTHER" id="PTHR30055:SF200">
    <property type="entry name" value="HTH-TYPE TRANSCRIPTIONAL REPRESSOR BDCR"/>
    <property type="match status" value="1"/>
</dbReference>
<dbReference type="Proteomes" id="UP001589783">
    <property type="component" value="Unassembled WGS sequence"/>
</dbReference>
<protein>
    <submittedName>
        <fullName evidence="4">TetR/AcrR family transcriptional regulator</fullName>
    </submittedName>
</protein>
<organism evidence="4 5">
    <name type="scientific">Gordonia phosphorivorans</name>
    <dbReference type="NCBI Taxonomy" id="1056982"/>
    <lineage>
        <taxon>Bacteria</taxon>
        <taxon>Bacillati</taxon>
        <taxon>Actinomycetota</taxon>
        <taxon>Actinomycetes</taxon>
        <taxon>Mycobacteriales</taxon>
        <taxon>Gordoniaceae</taxon>
        <taxon>Gordonia</taxon>
    </lineage>
</organism>
<dbReference type="InterPro" id="IPR041490">
    <property type="entry name" value="KstR2_TetR_C"/>
</dbReference>
<keyword evidence="1 2" id="KW-0238">DNA-binding</keyword>
<evidence type="ECO:0000256" key="1">
    <source>
        <dbReference type="ARBA" id="ARBA00023125"/>
    </source>
</evidence>
<sequence length="219" mass="24699">MRQVKTEPDGPESSISARAQVARLHSRRDAILAAAAEYFAEQGYHAAGMRGIADAVGIKGASLYNHFSSKEEILYAIALKMTRDPVEEHLLVLDEQGTPAERLTALINVHLRYLAVNRVEHLVSLREISALTPEHRDRVVEYRKYYQRRVRDVIAAGTRSGEFDAVDPMRAAVATLDLMNGVSWWLRDSHDIEALIDTYVGYIVDGILGYRRHRSVRTD</sequence>
<dbReference type="InterPro" id="IPR036271">
    <property type="entry name" value="Tet_transcr_reg_TetR-rel_C_sf"/>
</dbReference>
<dbReference type="Pfam" id="PF17932">
    <property type="entry name" value="TetR_C_24"/>
    <property type="match status" value="1"/>
</dbReference>
<comment type="caution">
    <text evidence="4">The sequence shown here is derived from an EMBL/GenBank/DDBJ whole genome shotgun (WGS) entry which is preliminary data.</text>
</comment>
<dbReference type="InterPro" id="IPR001647">
    <property type="entry name" value="HTH_TetR"/>
</dbReference>
<gene>
    <name evidence="4" type="ORF">ACFFJD_08045</name>
</gene>
<dbReference type="PANTHER" id="PTHR30055">
    <property type="entry name" value="HTH-TYPE TRANSCRIPTIONAL REGULATOR RUTR"/>
    <property type="match status" value="1"/>
</dbReference>
<dbReference type="SUPFAM" id="SSF46689">
    <property type="entry name" value="Homeodomain-like"/>
    <property type="match status" value="1"/>
</dbReference>
<dbReference type="InterPro" id="IPR009057">
    <property type="entry name" value="Homeodomain-like_sf"/>
</dbReference>
<dbReference type="Pfam" id="PF00440">
    <property type="entry name" value="TetR_N"/>
    <property type="match status" value="1"/>
</dbReference>
<dbReference type="RefSeq" id="WP_382362987.1">
    <property type="nucleotide sequence ID" value="NZ_JBHLWV010000016.1"/>
</dbReference>
<feature type="DNA-binding region" description="H-T-H motif" evidence="2">
    <location>
        <begin position="48"/>
        <end position="67"/>
    </location>
</feature>
<dbReference type="PRINTS" id="PR00455">
    <property type="entry name" value="HTHTETR"/>
</dbReference>
<dbReference type="EMBL" id="JBHLWV010000016">
    <property type="protein sequence ID" value="MFC0314801.1"/>
    <property type="molecule type" value="Genomic_DNA"/>
</dbReference>
<proteinExistence type="predicted"/>
<dbReference type="SUPFAM" id="SSF48498">
    <property type="entry name" value="Tetracyclin repressor-like, C-terminal domain"/>
    <property type="match status" value="1"/>
</dbReference>
<evidence type="ECO:0000259" key="3">
    <source>
        <dbReference type="PROSITE" id="PS50977"/>
    </source>
</evidence>
<feature type="domain" description="HTH tetR-type" evidence="3">
    <location>
        <begin position="25"/>
        <end position="85"/>
    </location>
</feature>
<name>A0ABV6H7T3_9ACTN</name>
<evidence type="ECO:0000313" key="5">
    <source>
        <dbReference type="Proteomes" id="UP001589783"/>
    </source>
</evidence>
<evidence type="ECO:0000313" key="4">
    <source>
        <dbReference type="EMBL" id="MFC0314801.1"/>
    </source>
</evidence>
<dbReference type="PROSITE" id="PS50977">
    <property type="entry name" value="HTH_TETR_2"/>
    <property type="match status" value="1"/>
</dbReference>
<evidence type="ECO:0000256" key="2">
    <source>
        <dbReference type="PROSITE-ProRule" id="PRU00335"/>
    </source>
</evidence>
<dbReference type="Gene3D" id="1.10.357.10">
    <property type="entry name" value="Tetracycline Repressor, domain 2"/>
    <property type="match status" value="1"/>
</dbReference>
<reference evidence="4 5" key="1">
    <citation type="submission" date="2024-09" db="EMBL/GenBank/DDBJ databases">
        <authorList>
            <person name="Sun Q."/>
            <person name="Mori K."/>
        </authorList>
    </citation>
    <scope>NUCLEOTIDE SEQUENCE [LARGE SCALE GENOMIC DNA]</scope>
    <source>
        <strain evidence="4 5">CCM 7957</strain>
    </source>
</reference>
<keyword evidence="5" id="KW-1185">Reference proteome</keyword>